<keyword evidence="4" id="KW-1185">Reference proteome</keyword>
<feature type="region of interest" description="Disordered" evidence="2">
    <location>
        <begin position="478"/>
        <end position="514"/>
    </location>
</feature>
<evidence type="ECO:0000313" key="4">
    <source>
        <dbReference type="Proteomes" id="UP000051952"/>
    </source>
</evidence>
<feature type="coiled-coil region" evidence="1">
    <location>
        <begin position="894"/>
        <end position="943"/>
    </location>
</feature>
<feature type="region of interest" description="Disordered" evidence="2">
    <location>
        <begin position="677"/>
        <end position="709"/>
    </location>
</feature>
<feature type="region of interest" description="Disordered" evidence="2">
    <location>
        <begin position="104"/>
        <end position="135"/>
    </location>
</feature>
<protein>
    <submittedName>
        <fullName evidence="3">Uncharacterized protein</fullName>
    </submittedName>
</protein>
<dbReference type="VEuPathDB" id="TriTrypDB:BSAL_35680"/>
<reference evidence="4" key="1">
    <citation type="submission" date="2015-09" db="EMBL/GenBank/DDBJ databases">
        <authorList>
            <consortium name="Pathogen Informatics"/>
        </authorList>
    </citation>
    <scope>NUCLEOTIDE SEQUENCE [LARGE SCALE GENOMIC DNA]</scope>
    <source>
        <strain evidence="4">Lake Konstanz</strain>
    </source>
</reference>
<evidence type="ECO:0000256" key="1">
    <source>
        <dbReference type="SAM" id="Coils"/>
    </source>
</evidence>
<sequence length="1114" mass="122021">MPVSAKSSDVLYNPSTGRRTISSATRLERNGVVRTNNKGTFLTSSSDRDVQGAVDLLNHLRTGTKVFGQVSSLVIPRLLSGDRSEGGAPHQPVVSALSINAGAIDNDADPKNSSHGRPLVKRPLLAGPPPSHQGTALTWQVSPNNAAEDASLAVAAKLASRRVTPLEMHRSEKLTAEPAVDPDKESEDLLGPVPKLRQLREELRQEVDWMKYWGNLENMHLFHKSLISRLTDAEATAAREHNDVAWMHERLQSLLKESLGMDEVMRQHQALAEEAVKRERGRQDSLTDHNALLNAKIVEMRRQVALTERSAHLLRGELDASLDATNKLKNELGNIEDKHRIDLLQLRRELAPDEAGDRLRRHRLETLEAESTRKDDMLTTLQSTLDVLEDEKRRLAEKVASLSAAAELNAKATTHSSGSAIDAVTIQNMTARQYQRREAELVASNTELRQANAALEVGVDTLKDRISRYASAVERELMQRHEAPQPPSEVAAPLQSAGRTPSAGTGKRGSISQKSNAPLPLQYVCSPLVFPDMASALNKAAVSVTPPDETPSALVEFRQRLVIDAPVAFDVFRDAATKLWTTTDSFVPEHPKRDPSGARETTHAWLTKSIDAMSRTMHKLVHDCNEAIATAAQEASAKTAALKHEAAVAMEQHAQALTAHNSRINELYDEIAAMKEKTTSAAREEERGNPAIDSTSTPVPPSSTGEGSLGQQHLERLTALIHKYAESSHVTLPAHARGSSSSGAVQSVAEGFDAAIRTLQDLMTGVVRRLSEKPTEVPTAITSPKRSPQVNAEAIETQKRAHEEAIASIKKGFTEQLDAAEAQRLALAHRLQETELQVKTTEPRFLELQRRNEALTMELAAARSEAAAAAAVRSVVTSPTTKGLSRPLSPCRECAKLREELRVALLQASQTNERDKRDLLQRLSSLEQERARLLDVADRLSTQLGRALEENAKRSVDSHQREKWNGGGNHRPTSAPGHSPSPSHHVHSFSAPHDLSSVAAMRQRIRHDRAPLADNSARGGAHDASQSVLHMELDPHHSIPGNPVYYAHTPVEPSSHRQLDVLHYMRLLKDAEFIARTPSPVPPSASHDMSVQFSPVPFFEVIGLPRAPSPTAMK</sequence>
<evidence type="ECO:0000256" key="2">
    <source>
        <dbReference type="SAM" id="MobiDB-lite"/>
    </source>
</evidence>
<dbReference type="AlphaFoldDB" id="A0A0S4JS31"/>
<feature type="region of interest" description="Disordered" evidence="2">
    <location>
        <begin position="171"/>
        <end position="190"/>
    </location>
</feature>
<keyword evidence="1" id="KW-0175">Coiled coil</keyword>
<name>A0A0S4JS31_BODSA</name>
<feature type="coiled-coil region" evidence="1">
    <location>
        <begin position="378"/>
        <end position="405"/>
    </location>
</feature>
<evidence type="ECO:0000313" key="3">
    <source>
        <dbReference type="EMBL" id="CUG92132.1"/>
    </source>
</evidence>
<feature type="region of interest" description="Disordered" evidence="2">
    <location>
        <begin position="950"/>
        <end position="990"/>
    </location>
</feature>
<organism evidence="3 4">
    <name type="scientific">Bodo saltans</name>
    <name type="common">Flagellated protozoan</name>
    <dbReference type="NCBI Taxonomy" id="75058"/>
    <lineage>
        <taxon>Eukaryota</taxon>
        <taxon>Discoba</taxon>
        <taxon>Euglenozoa</taxon>
        <taxon>Kinetoplastea</taxon>
        <taxon>Metakinetoplastina</taxon>
        <taxon>Eubodonida</taxon>
        <taxon>Bodonidae</taxon>
        <taxon>Bodo</taxon>
    </lineage>
</organism>
<feature type="compositionally biased region" description="Low complexity" evidence="2">
    <location>
        <begin position="972"/>
        <end position="990"/>
    </location>
</feature>
<gene>
    <name evidence="3" type="ORF">BSAL_35680</name>
</gene>
<feature type="compositionally biased region" description="Basic and acidic residues" evidence="2">
    <location>
        <begin position="950"/>
        <end position="964"/>
    </location>
</feature>
<dbReference type="EMBL" id="CYKH01002009">
    <property type="protein sequence ID" value="CUG92132.1"/>
    <property type="molecule type" value="Genomic_DNA"/>
</dbReference>
<feature type="coiled-coil region" evidence="1">
    <location>
        <begin position="817"/>
        <end position="865"/>
    </location>
</feature>
<proteinExistence type="predicted"/>
<accession>A0A0S4JS31</accession>
<dbReference type="Proteomes" id="UP000051952">
    <property type="component" value="Unassembled WGS sequence"/>
</dbReference>
<feature type="compositionally biased region" description="Basic and acidic residues" evidence="2">
    <location>
        <begin position="677"/>
        <end position="688"/>
    </location>
</feature>